<evidence type="ECO:0000256" key="1">
    <source>
        <dbReference type="SAM" id="SignalP"/>
    </source>
</evidence>
<dbReference type="Gene3D" id="3.30.910.20">
    <property type="entry name" value="Skp domain"/>
    <property type="match status" value="1"/>
</dbReference>
<dbReference type="EMBL" id="DVOD01000057">
    <property type="protein sequence ID" value="HIU93039.1"/>
    <property type="molecule type" value="Genomic_DNA"/>
</dbReference>
<proteinExistence type="predicted"/>
<feature type="signal peptide" evidence="1">
    <location>
        <begin position="1"/>
        <end position="26"/>
    </location>
</feature>
<dbReference type="GO" id="GO:0051082">
    <property type="term" value="F:unfolded protein binding"/>
    <property type="evidence" value="ECO:0007669"/>
    <property type="project" value="InterPro"/>
</dbReference>
<dbReference type="SUPFAM" id="SSF111384">
    <property type="entry name" value="OmpH-like"/>
    <property type="match status" value="1"/>
</dbReference>
<reference evidence="2" key="1">
    <citation type="submission" date="2020-10" db="EMBL/GenBank/DDBJ databases">
        <authorList>
            <person name="Gilroy R."/>
        </authorList>
    </citation>
    <scope>NUCLEOTIDE SEQUENCE</scope>
    <source>
        <strain evidence="2">CHK154-7741</strain>
    </source>
</reference>
<dbReference type="InterPro" id="IPR024930">
    <property type="entry name" value="Skp_dom_sf"/>
</dbReference>
<dbReference type="Proteomes" id="UP000886748">
    <property type="component" value="Unassembled WGS sequence"/>
</dbReference>
<reference evidence="2" key="2">
    <citation type="journal article" date="2021" name="PeerJ">
        <title>Extensive microbial diversity within the chicken gut microbiome revealed by metagenomics and culture.</title>
        <authorList>
            <person name="Gilroy R."/>
            <person name="Ravi A."/>
            <person name="Getino M."/>
            <person name="Pursley I."/>
            <person name="Horton D.L."/>
            <person name="Alikhan N.F."/>
            <person name="Baker D."/>
            <person name="Gharbi K."/>
            <person name="Hall N."/>
            <person name="Watson M."/>
            <person name="Adriaenssens E.M."/>
            <person name="Foster-Nyarko E."/>
            <person name="Jarju S."/>
            <person name="Secka A."/>
            <person name="Antonio M."/>
            <person name="Oren A."/>
            <person name="Chaudhuri R.R."/>
            <person name="La Ragione R."/>
            <person name="Hildebrand F."/>
            <person name="Pallen M.J."/>
        </authorList>
    </citation>
    <scope>NUCLEOTIDE SEQUENCE</scope>
    <source>
        <strain evidence="2">CHK154-7741</strain>
    </source>
</reference>
<protein>
    <submittedName>
        <fullName evidence="2">OmpH family outer membrane protein</fullName>
    </submittedName>
</protein>
<dbReference type="SMART" id="SM00935">
    <property type="entry name" value="OmpH"/>
    <property type="match status" value="1"/>
</dbReference>
<gene>
    <name evidence="2" type="ORF">IAD26_07910</name>
</gene>
<evidence type="ECO:0000313" key="3">
    <source>
        <dbReference type="Proteomes" id="UP000886748"/>
    </source>
</evidence>
<dbReference type="AlphaFoldDB" id="A0A9D1SS18"/>
<accession>A0A9D1SS18</accession>
<feature type="chain" id="PRO_5039542459" evidence="1">
    <location>
        <begin position="27"/>
        <end position="158"/>
    </location>
</feature>
<organism evidence="2 3">
    <name type="scientific">Candidatus Limenecus avicola</name>
    <dbReference type="NCBI Taxonomy" id="2840847"/>
    <lineage>
        <taxon>Bacteria</taxon>
        <taxon>Bacillati</taxon>
        <taxon>Bacillota</taxon>
        <taxon>Clostridia</taxon>
        <taxon>Eubacteriales</taxon>
        <taxon>Clostridiaceae</taxon>
        <taxon>Clostridiaceae incertae sedis</taxon>
        <taxon>Candidatus Limenecus</taxon>
    </lineage>
</organism>
<keyword evidence="1" id="KW-0732">Signal</keyword>
<evidence type="ECO:0000313" key="2">
    <source>
        <dbReference type="EMBL" id="HIU93039.1"/>
    </source>
</evidence>
<comment type="caution">
    <text evidence="2">The sequence shown here is derived from an EMBL/GenBank/DDBJ whole genome shotgun (WGS) entry which is preliminary data.</text>
</comment>
<name>A0A9D1SS18_9CLOT</name>
<dbReference type="InterPro" id="IPR005632">
    <property type="entry name" value="Chaperone_Skp"/>
</dbReference>
<sequence>MKKLKALLVSAAVVLGLGALSTTANAQTIGYVNYKTVESNYEYAKSAYKEIDTKYLELQQYLMDKEKQYKNIDSPINKKNFEDQVQKDFKLKNDEFDKLKLKRAQEVESNILQATKAVAADKKIDIVLDYRVIFTGGVDLSQDVINYLNSPRFKPAKK</sequence>
<dbReference type="Pfam" id="PF03938">
    <property type="entry name" value="OmpH"/>
    <property type="match status" value="1"/>
</dbReference>